<feature type="non-terminal residue" evidence="1">
    <location>
        <position position="1"/>
    </location>
</feature>
<dbReference type="AlphaFoldDB" id="X0W8J2"/>
<comment type="caution">
    <text evidence="1">The sequence shown here is derived from an EMBL/GenBank/DDBJ whole genome shotgun (WGS) entry which is preliminary data.</text>
</comment>
<gene>
    <name evidence="1" type="ORF">S01H1_50163</name>
</gene>
<dbReference type="EMBL" id="BARS01032309">
    <property type="protein sequence ID" value="GAG27284.1"/>
    <property type="molecule type" value="Genomic_DNA"/>
</dbReference>
<organism evidence="1">
    <name type="scientific">marine sediment metagenome</name>
    <dbReference type="NCBI Taxonomy" id="412755"/>
    <lineage>
        <taxon>unclassified sequences</taxon>
        <taxon>metagenomes</taxon>
        <taxon>ecological metagenomes</taxon>
    </lineage>
</organism>
<feature type="non-terminal residue" evidence="1">
    <location>
        <position position="261"/>
    </location>
</feature>
<evidence type="ECO:0000313" key="1">
    <source>
        <dbReference type="EMBL" id="GAG27284.1"/>
    </source>
</evidence>
<accession>X0W8J2</accession>
<protein>
    <submittedName>
        <fullName evidence="1">Uncharacterized protein</fullName>
    </submittedName>
</protein>
<name>X0W8J2_9ZZZZ</name>
<reference evidence="1" key="1">
    <citation type="journal article" date="2014" name="Front. Microbiol.">
        <title>High frequency of phylogenetically diverse reductive dehalogenase-homologous genes in deep subseafloor sedimentary metagenomes.</title>
        <authorList>
            <person name="Kawai M."/>
            <person name="Futagami T."/>
            <person name="Toyoda A."/>
            <person name="Takaki Y."/>
            <person name="Nishi S."/>
            <person name="Hori S."/>
            <person name="Arai W."/>
            <person name="Tsubouchi T."/>
            <person name="Morono Y."/>
            <person name="Uchiyama I."/>
            <person name="Ito T."/>
            <person name="Fujiyama A."/>
            <person name="Inagaki F."/>
            <person name="Takami H."/>
        </authorList>
    </citation>
    <scope>NUCLEOTIDE SEQUENCE</scope>
    <source>
        <strain evidence="1">Expedition CK06-06</strain>
    </source>
</reference>
<proteinExistence type="predicted"/>
<sequence>HNLQQIQDQLRVPIVASGEVFTIGGEPYLAPRGLLRLTLHVLEAFVWSQESVEREDFNWKTVLPGTVKIEIDPKHWVWIEKAFVAIHARKQLSGLLEHFEGQVVSGGGMVDLRKLMQKCEGLMHTSKEQDRIAMLAMYWLYNAWIDPENNLPNWELVLQKNEEYINTLCIEMMVVHMLTFHDFPWTFDECHKTYATHQKERFQKNSTRIPLLIDMALRVRLANLALHEGLQEQYRSLLEETVLDAAGRKKIQDILNTCLAK</sequence>